<dbReference type="OrthoDB" id="2157103at2759"/>
<dbReference type="GeneID" id="81428066"/>
<dbReference type="Proteomes" id="UP001149163">
    <property type="component" value="Unassembled WGS sequence"/>
</dbReference>
<name>A0A9W9HXU2_9EURO</name>
<sequence length="112" mass="12418">MFLWRAVKLPSRGWTSSNRFHQYPSRFLSSSSSLAPKGSKQAPKNTDVEPPSAPNKKDPAPNDPKTVAQADTELRERLERMSGEGGAAGIEYEDGKPSAMKRGVRNNMFRLI</sequence>
<dbReference type="EMBL" id="JAPQKN010000004">
    <property type="protein sequence ID" value="KAJ5159761.1"/>
    <property type="molecule type" value="Genomic_DNA"/>
</dbReference>
<gene>
    <name evidence="2" type="ORF">N7482_006765</name>
</gene>
<keyword evidence="3" id="KW-1185">Reference proteome</keyword>
<organism evidence="2 3">
    <name type="scientific">Penicillium canariense</name>
    <dbReference type="NCBI Taxonomy" id="189055"/>
    <lineage>
        <taxon>Eukaryota</taxon>
        <taxon>Fungi</taxon>
        <taxon>Dikarya</taxon>
        <taxon>Ascomycota</taxon>
        <taxon>Pezizomycotina</taxon>
        <taxon>Eurotiomycetes</taxon>
        <taxon>Eurotiomycetidae</taxon>
        <taxon>Eurotiales</taxon>
        <taxon>Aspergillaceae</taxon>
        <taxon>Penicillium</taxon>
    </lineage>
</organism>
<accession>A0A9W9HXU2</accession>
<feature type="compositionally biased region" description="Basic and acidic residues" evidence="1">
    <location>
        <begin position="72"/>
        <end position="82"/>
    </location>
</feature>
<protein>
    <submittedName>
        <fullName evidence="2">Uncharacterized protein</fullName>
    </submittedName>
</protein>
<dbReference type="RefSeq" id="XP_056541319.1">
    <property type="nucleotide sequence ID" value="XM_056688890.1"/>
</dbReference>
<evidence type="ECO:0000256" key="1">
    <source>
        <dbReference type="SAM" id="MobiDB-lite"/>
    </source>
</evidence>
<proteinExistence type="predicted"/>
<dbReference type="AlphaFoldDB" id="A0A9W9HXU2"/>
<evidence type="ECO:0000313" key="2">
    <source>
        <dbReference type="EMBL" id="KAJ5159761.1"/>
    </source>
</evidence>
<reference evidence="2" key="1">
    <citation type="submission" date="2022-11" db="EMBL/GenBank/DDBJ databases">
        <authorList>
            <person name="Petersen C."/>
        </authorList>
    </citation>
    <scope>NUCLEOTIDE SEQUENCE</scope>
    <source>
        <strain evidence="2">IBT 26290</strain>
    </source>
</reference>
<reference evidence="2" key="2">
    <citation type="journal article" date="2023" name="IMA Fungus">
        <title>Comparative genomic study of the Penicillium genus elucidates a diverse pangenome and 15 lateral gene transfer events.</title>
        <authorList>
            <person name="Petersen C."/>
            <person name="Sorensen T."/>
            <person name="Nielsen M.R."/>
            <person name="Sondergaard T.E."/>
            <person name="Sorensen J.L."/>
            <person name="Fitzpatrick D.A."/>
            <person name="Frisvad J.C."/>
            <person name="Nielsen K.L."/>
        </authorList>
    </citation>
    <scope>NUCLEOTIDE SEQUENCE</scope>
    <source>
        <strain evidence="2">IBT 26290</strain>
    </source>
</reference>
<evidence type="ECO:0000313" key="3">
    <source>
        <dbReference type="Proteomes" id="UP001149163"/>
    </source>
</evidence>
<comment type="caution">
    <text evidence="2">The sequence shown here is derived from an EMBL/GenBank/DDBJ whole genome shotgun (WGS) entry which is preliminary data.</text>
</comment>
<feature type="region of interest" description="Disordered" evidence="1">
    <location>
        <begin position="9"/>
        <end position="98"/>
    </location>
</feature>